<dbReference type="GO" id="GO:0045944">
    <property type="term" value="P:positive regulation of transcription by RNA polymerase II"/>
    <property type="evidence" value="ECO:0007669"/>
    <property type="project" value="TreeGrafter"/>
</dbReference>
<dbReference type="HOGENOM" id="CLU_410587_0_0_1"/>
<dbReference type="GeneID" id="5128798"/>
<dbReference type="Gene3D" id="4.10.240.10">
    <property type="entry name" value="Zn(2)-C6 fungal-type DNA-binding domain"/>
    <property type="match status" value="1"/>
</dbReference>
<dbReference type="Pfam" id="PF00172">
    <property type="entry name" value="Zn_clus"/>
    <property type="match status" value="1"/>
</dbReference>
<evidence type="ECO:0000313" key="5">
    <source>
        <dbReference type="Proteomes" id="UP000001997"/>
    </source>
</evidence>
<dbReference type="STRING" id="294746.A5DBD9"/>
<evidence type="ECO:0000259" key="3">
    <source>
        <dbReference type="PROSITE" id="PS50048"/>
    </source>
</evidence>
<dbReference type="GO" id="GO:0008270">
    <property type="term" value="F:zinc ion binding"/>
    <property type="evidence" value="ECO:0007669"/>
    <property type="project" value="InterPro"/>
</dbReference>
<dbReference type="RefSeq" id="XP_001487217.2">
    <property type="nucleotide sequence ID" value="XM_001487167.1"/>
</dbReference>
<dbReference type="SMART" id="SM00066">
    <property type="entry name" value="GAL4"/>
    <property type="match status" value="1"/>
</dbReference>
<dbReference type="AlphaFoldDB" id="A5DBD9"/>
<dbReference type="eggNOG" id="ENOG502QT0Z">
    <property type="taxonomic scope" value="Eukaryota"/>
</dbReference>
<keyword evidence="5" id="KW-1185">Reference proteome</keyword>
<dbReference type="PROSITE" id="PS50048">
    <property type="entry name" value="ZN2_CY6_FUNGAL_2"/>
    <property type="match status" value="1"/>
</dbReference>
<dbReference type="SUPFAM" id="SSF57701">
    <property type="entry name" value="Zn2/Cys6 DNA-binding domain"/>
    <property type="match status" value="1"/>
</dbReference>
<dbReference type="InterPro" id="IPR001138">
    <property type="entry name" value="Zn2Cys6_DnaBD"/>
</dbReference>
<dbReference type="Proteomes" id="UP000001997">
    <property type="component" value="Unassembled WGS sequence"/>
</dbReference>
<reference evidence="4 5" key="1">
    <citation type="journal article" date="2009" name="Nature">
        <title>Evolution of pathogenicity and sexual reproduction in eight Candida genomes.</title>
        <authorList>
            <person name="Butler G."/>
            <person name="Rasmussen M.D."/>
            <person name="Lin M.F."/>
            <person name="Santos M.A."/>
            <person name="Sakthikumar S."/>
            <person name="Munro C.A."/>
            <person name="Rheinbay E."/>
            <person name="Grabherr M."/>
            <person name="Forche A."/>
            <person name="Reedy J.L."/>
            <person name="Agrafioti I."/>
            <person name="Arnaud M.B."/>
            <person name="Bates S."/>
            <person name="Brown A.J."/>
            <person name="Brunke S."/>
            <person name="Costanzo M.C."/>
            <person name="Fitzpatrick D.A."/>
            <person name="de Groot P.W."/>
            <person name="Harris D."/>
            <person name="Hoyer L.L."/>
            <person name="Hube B."/>
            <person name="Klis F.M."/>
            <person name="Kodira C."/>
            <person name="Lennard N."/>
            <person name="Logue M.E."/>
            <person name="Martin R."/>
            <person name="Neiman A.M."/>
            <person name="Nikolaou E."/>
            <person name="Quail M.A."/>
            <person name="Quinn J."/>
            <person name="Santos M.C."/>
            <person name="Schmitzberger F.F."/>
            <person name="Sherlock G."/>
            <person name="Shah P."/>
            <person name="Silverstein K.A."/>
            <person name="Skrzypek M.S."/>
            <person name="Soll D."/>
            <person name="Staggs R."/>
            <person name="Stansfield I."/>
            <person name="Stumpf M.P."/>
            <person name="Sudbery P.E."/>
            <person name="Srikantha T."/>
            <person name="Zeng Q."/>
            <person name="Berman J."/>
            <person name="Berriman M."/>
            <person name="Heitman J."/>
            <person name="Gow N.A."/>
            <person name="Lorenz M.C."/>
            <person name="Birren B.W."/>
            <person name="Kellis M."/>
            <person name="Cuomo C.A."/>
        </authorList>
    </citation>
    <scope>NUCLEOTIDE SEQUENCE [LARGE SCALE GENOMIC DNA]</scope>
    <source>
        <strain evidence="5">ATCC 6260 / CBS 566 / DSM 6381 / JCM 1539 / NBRC 10279 / NRRL Y-324</strain>
    </source>
</reference>
<dbReference type="GO" id="GO:0000976">
    <property type="term" value="F:transcription cis-regulatory region binding"/>
    <property type="evidence" value="ECO:0007669"/>
    <property type="project" value="TreeGrafter"/>
</dbReference>
<evidence type="ECO:0000256" key="1">
    <source>
        <dbReference type="ARBA" id="ARBA00023242"/>
    </source>
</evidence>
<dbReference type="InParanoid" id="A5DBD9"/>
<organism evidence="4 5">
    <name type="scientific">Meyerozyma guilliermondii (strain ATCC 6260 / CBS 566 / DSM 6381 / JCM 1539 / NBRC 10279 / NRRL Y-324)</name>
    <name type="common">Yeast</name>
    <name type="synonym">Candida guilliermondii</name>
    <dbReference type="NCBI Taxonomy" id="294746"/>
    <lineage>
        <taxon>Eukaryota</taxon>
        <taxon>Fungi</taxon>
        <taxon>Dikarya</taxon>
        <taxon>Ascomycota</taxon>
        <taxon>Saccharomycotina</taxon>
        <taxon>Pichiomycetes</taxon>
        <taxon>Debaryomycetaceae</taxon>
        <taxon>Meyerozyma</taxon>
    </lineage>
</organism>
<dbReference type="KEGG" id="pgu:PGUG_00594"/>
<dbReference type="PANTHER" id="PTHR37534">
    <property type="entry name" value="TRANSCRIPTIONAL ACTIVATOR PROTEIN UGA3"/>
    <property type="match status" value="1"/>
</dbReference>
<name>A5DBD9_PICGU</name>
<sequence length="572" mass="66070">MAKKKLDPSVKHSRTRSGCLTCRDRHMKCDEQQPVCKNCQRSKRKCYRGIRLNFTQYSIYSPTTTAPESHNPPSSYRLLDQSITIASLYNNGISPYEPYMHLHTHEELRESDRQYERDINSSIPSSSTTNKSPSYEHEKSLWSASGVSTLDLYRRPSMAANPVITSLQDQNPVYENVKLKDFLSDEQLNLTQSSQTLVSEAAPPNSGVPKDDIDACELVSLIHEQKFYWLLDLLNGLNAWKSIITRYCLDASSVENDIYDNEFLLRCLYRCSIRDEVSDISELLNEQSSRWSRIQFEVFSTDNLTQHELILISIALVLLRALLRIQNRLHVENISGLIDGQINIFYHIITKYQTLPQIQSQRLRTVVFVTTVQSITMLKYFLHKLVEDNHLKSKSETGNEKQGSDLTTGELLFLKSFYKDLDYSNSTFQMDIDPFVESKSDARKLRELIWYLIRTEHLAQNPEEETEDLEYGQVFSNEYNLFDSLGVPEVSDYGVEQAITADIIPKLVLPNEQGLAIYLVKEYINKRINANTPEMVLKANTNLNRIFSYIESSTMESSLKLKWTQNFSWMLQ</sequence>
<gene>
    <name evidence="4" type="ORF">PGUG_00594</name>
</gene>
<dbReference type="EMBL" id="CH408155">
    <property type="protein sequence ID" value="EDK36496.2"/>
    <property type="molecule type" value="Genomic_DNA"/>
</dbReference>
<dbReference type="PANTHER" id="PTHR37534:SF2">
    <property type="entry name" value="N-ACETYLTRANSFERASE DOMAIN-CONTAINING PROTEIN"/>
    <property type="match status" value="1"/>
</dbReference>
<protein>
    <recommendedName>
        <fullName evidence="3">Zn(2)-C6 fungal-type domain-containing protein</fullName>
    </recommendedName>
</protein>
<accession>A5DBD9</accession>
<feature type="compositionally biased region" description="Low complexity" evidence="2">
    <location>
        <begin position="120"/>
        <end position="133"/>
    </location>
</feature>
<feature type="region of interest" description="Disordered" evidence="2">
    <location>
        <begin position="109"/>
        <end position="137"/>
    </location>
</feature>
<dbReference type="PROSITE" id="PS00463">
    <property type="entry name" value="ZN2_CY6_FUNGAL_1"/>
    <property type="match status" value="1"/>
</dbReference>
<dbReference type="OrthoDB" id="416217at2759"/>
<keyword evidence="1" id="KW-0539">Nucleus</keyword>
<dbReference type="GO" id="GO:0005634">
    <property type="term" value="C:nucleus"/>
    <property type="evidence" value="ECO:0007669"/>
    <property type="project" value="TreeGrafter"/>
</dbReference>
<dbReference type="InterPro" id="IPR036864">
    <property type="entry name" value="Zn2-C6_fun-type_DNA-bd_sf"/>
</dbReference>
<evidence type="ECO:0000313" key="4">
    <source>
        <dbReference type="EMBL" id="EDK36496.2"/>
    </source>
</evidence>
<dbReference type="CDD" id="cd00067">
    <property type="entry name" value="GAL4"/>
    <property type="match status" value="1"/>
</dbReference>
<dbReference type="OMA" id="CYRGIRL"/>
<feature type="compositionally biased region" description="Basic and acidic residues" evidence="2">
    <location>
        <begin position="109"/>
        <end position="119"/>
    </location>
</feature>
<dbReference type="GO" id="GO:0000981">
    <property type="term" value="F:DNA-binding transcription factor activity, RNA polymerase II-specific"/>
    <property type="evidence" value="ECO:0007669"/>
    <property type="project" value="InterPro"/>
</dbReference>
<evidence type="ECO:0000256" key="2">
    <source>
        <dbReference type="SAM" id="MobiDB-lite"/>
    </source>
</evidence>
<proteinExistence type="predicted"/>
<feature type="domain" description="Zn(2)-C6 fungal-type" evidence="3">
    <location>
        <begin position="18"/>
        <end position="46"/>
    </location>
</feature>